<name>A0A371AVM4_9FIRM</name>
<evidence type="ECO:0000313" key="2">
    <source>
        <dbReference type="Proteomes" id="UP000255036"/>
    </source>
</evidence>
<dbReference type="Proteomes" id="UP000255036">
    <property type="component" value="Unassembled WGS sequence"/>
</dbReference>
<reference evidence="1 2" key="1">
    <citation type="submission" date="2018-07" db="EMBL/GenBank/DDBJ databases">
        <title>Anaerosacharophilus polymeroproducens gen. nov. sp. nov., an anaerobic bacterium isolated from salt field.</title>
        <authorList>
            <person name="Kim W."/>
            <person name="Yang S.-H."/>
            <person name="Oh J."/>
            <person name="Lee J.-H."/>
            <person name="Kwon K.K."/>
        </authorList>
    </citation>
    <scope>NUCLEOTIDE SEQUENCE [LARGE SCALE GENOMIC DNA]</scope>
    <source>
        <strain evidence="1 2">MCWD5</strain>
    </source>
</reference>
<accession>A0A371AVM4</accession>
<gene>
    <name evidence="1" type="ORF">DWV06_09195</name>
</gene>
<dbReference type="EMBL" id="QRCT01000024">
    <property type="protein sequence ID" value="RDU23520.1"/>
    <property type="molecule type" value="Genomic_DNA"/>
</dbReference>
<dbReference type="RefSeq" id="WP_115481886.1">
    <property type="nucleotide sequence ID" value="NZ_QRCT01000024.1"/>
</dbReference>
<keyword evidence="2" id="KW-1185">Reference proteome</keyword>
<proteinExistence type="predicted"/>
<sequence length="76" mass="9249">MKVDIAQDDKFFMRLFGDEYKLKFVMNMMSEVYRILTNTANQECIIFLKYASPKSKVKNEKYYSGYLHFRRMIKKN</sequence>
<protein>
    <submittedName>
        <fullName evidence="1">Uncharacterized protein</fullName>
    </submittedName>
</protein>
<evidence type="ECO:0000313" key="1">
    <source>
        <dbReference type="EMBL" id="RDU23520.1"/>
    </source>
</evidence>
<comment type="caution">
    <text evidence="1">The sequence shown here is derived from an EMBL/GenBank/DDBJ whole genome shotgun (WGS) entry which is preliminary data.</text>
</comment>
<organism evidence="1 2">
    <name type="scientific">Anaerosacchariphilus polymeriproducens</name>
    <dbReference type="NCBI Taxonomy" id="1812858"/>
    <lineage>
        <taxon>Bacteria</taxon>
        <taxon>Bacillati</taxon>
        <taxon>Bacillota</taxon>
        <taxon>Clostridia</taxon>
        <taxon>Lachnospirales</taxon>
        <taxon>Lachnospiraceae</taxon>
        <taxon>Anaerosacchariphilus</taxon>
    </lineage>
</organism>
<dbReference type="AlphaFoldDB" id="A0A371AVM4"/>